<feature type="transmembrane region" description="Helical" evidence="2">
    <location>
        <begin position="66"/>
        <end position="87"/>
    </location>
</feature>
<dbReference type="AlphaFoldDB" id="A0A9D1NK80"/>
<evidence type="ECO:0000313" key="5">
    <source>
        <dbReference type="Proteomes" id="UP000886812"/>
    </source>
</evidence>
<dbReference type="EMBL" id="DVOG01000063">
    <property type="protein sequence ID" value="HIV03978.1"/>
    <property type="molecule type" value="Genomic_DNA"/>
</dbReference>
<dbReference type="SUPFAM" id="SSF51735">
    <property type="entry name" value="NAD(P)-binding Rossmann-fold domains"/>
    <property type="match status" value="2"/>
</dbReference>
<dbReference type="Gene3D" id="3.40.50.720">
    <property type="entry name" value="NAD(P)-binding Rossmann-like Domain"/>
    <property type="match status" value="2"/>
</dbReference>
<accession>A0A9D1NK80</accession>
<dbReference type="PANTHER" id="PTHR43318">
    <property type="entry name" value="UDP-N-ACETYLGLUCOSAMINE 4,6-DEHYDRATASE"/>
    <property type="match status" value="1"/>
</dbReference>
<dbReference type="InterPro" id="IPR036291">
    <property type="entry name" value="NAD(P)-bd_dom_sf"/>
</dbReference>
<dbReference type="Proteomes" id="UP000886812">
    <property type="component" value="Unassembled WGS sequence"/>
</dbReference>
<dbReference type="CDD" id="cd05237">
    <property type="entry name" value="UDP_invert_4-6DH_SDR_e"/>
    <property type="match status" value="1"/>
</dbReference>
<evidence type="ECO:0000256" key="1">
    <source>
        <dbReference type="ARBA" id="ARBA00007430"/>
    </source>
</evidence>
<keyword evidence="2" id="KW-1133">Transmembrane helix</keyword>
<evidence type="ECO:0000256" key="2">
    <source>
        <dbReference type="SAM" id="Phobius"/>
    </source>
</evidence>
<comment type="similarity">
    <text evidence="1">Belongs to the polysaccharide synthase family.</text>
</comment>
<evidence type="ECO:0000259" key="3">
    <source>
        <dbReference type="Pfam" id="PF02719"/>
    </source>
</evidence>
<proteinExistence type="inferred from homology"/>
<dbReference type="InterPro" id="IPR051203">
    <property type="entry name" value="Polysaccharide_Synthase-Rel"/>
</dbReference>
<sequence>MHTKNPLLLRGGNGWRRNLKRGVFFAALLAVVLWLSYEFEFFLRSDCRWIFPGLPEGVPENIRSRIPLVALCVVPLQLAALYFSGWFRSVFAYFRIPELARIGVAMTICFAVMFFGARFVLLRLDVINSGVHASALVINYFLALFSVCAVRVVARLLWERKKDPGDAPEEAQRTRVAIFGAGDAGSSLATTLKARPGFGKKPMFFIDDDPEKNGMLVVGLPVFSTPDDLSALRDGYGVTELILAAPTSSVRRSREVTELAKKAGLDVKRVPGVEDLVSGRAVVSDMREVALEDLLDRPPTHLDRSAIVDMLFGRRVMVTGAGGSIGSEICRQVAASAPAQLLLVEQCEVLLYQIEQDLIRRGFGGVVIPLIADITDRERMKQIFEKFRPEFVFHAAAHKHVPMMESQPGEAIKNNALGTAGLLELASDYGTDAFVLISTDKAINPTNAMGASKRLAEIILQANSRRPGNATRFMAVRFGNVLGSSGSVIPLFKRQIAEGGPVTVTHPEIKRYFMTIPEAVGLVLQTAVIGKGGSIYVLNMGDPVKIIDVARHLIRLCGMRPGIDIDIKITGLRPGEKLFEELKTEGEEFEPSGHPRIARFISEPMDYEKLPDLLAALREIAKKESRNEIKQDIRRIIPEYSPYLD</sequence>
<organism evidence="4 5">
    <name type="scientific">Candidatus Spyradosoma merdigallinarum</name>
    <dbReference type="NCBI Taxonomy" id="2840950"/>
    <lineage>
        <taxon>Bacteria</taxon>
        <taxon>Pseudomonadati</taxon>
        <taxon>Verrucomicrobiota</taxon>
        <taxon>Opitutia</taxon>
        <taxon>Opitutia incertae sedis</taxon>
        <taxon>Candidatus Spyradosoma</taxon>
    </lineage>
</organism>
<dbReference type="Pfam" id="PF02719">
    <property type="entry name" value="Polysacc_synt_2"/>
    <property type="match status" value="1"/>
</dbReference>
<keyword evidence="2" id="KW-0472">Membrane</keyword>
<feature type="transmembrane region" description="Helical" evidence="2">
    <location>
        <begin position="99"/>
        <end position="121"/>
    </location>
</feature>
<evidence type="ECO:0000313" key="4">
    <source>
        <dbReference type="EMBL" id="HIV03978.1"/>
    </source>
</evidence>
<comment type="caution">
    <text evidence="4">The sequence shown here is derived from an EMBL/GenBank/DDBJ whole genome shotgun (WGS) entry which is preliminary data.</text>
</comment>
<gene>
    <name evidence="4" type="ORF">IAC75_02370</name>
</gene>
<protein>
    <submittedName>
        <fullName evidence="4">Polysaccharide biosynthesis protein</fullName>
    </submittedName>
</protein>
<keyword evidence="2" id="KW-0812">Transmembrane</keyword>
<feature type="transmembrane region" description="Helical" evidence="2">
    <location>
        <begin position="133"/>
        <end position="154"/>
    </location>
</feature>
<dbReference type="PANTHER" id="PTHR43318:SF1">
    <property type="entry name" value="POLYSACCHARIDE BIOSYNTHESIS PROTEIN EPSC-RELATED"/>
    <property type="match status" value="1"/>
</dbReference>
<dbReference type="InterPro" id="IPR003869">
    <property type="entry name" value="Polysac_CapD-like"/>
</dbReference>
<feature type="transmembrane region" description="Helical" evidence="2">
    <location>
        <begin position="21"/>
        <end position="37"/>
    </location>
</feature>
<reference evidence="4" key="2">
    <citation type="journal article" date="2021" name="PeerJ">
        <title>Extensive microbial diversity within the chicken gut microbiome revealed by metagenomics and culture.</title>
        <authorList>
            <person name="Gilroy R."/>
            <person name="Ravi A."/>
            <person name="Getino M."/>
            <person name="Pursley I."/>
            <person name="Horton D.L."/>
            <person name="Alikhan N.F."/>
            <person name="Baker D."/>
            <person name="Gharbi K."/>
            <person name="Hall N."/>
            <person name="Watson M."/>
            <person name="Adriaenssens E.M."/>
            <person name="Foster-Nyarko E."/>
            <person name="Jarju S."/>
            <person name="Secka A."/>
            <person name="Antonio M."/>
            <person name="Oren A."/>
            <person name="Chaudhuri R.R."/>
            <person name="La Ragione R."/>
            <person name="Hildebrand F."/>
            <person name="Pallen M.J."/>
        </authorList>
    </citation>
    <scope>NUCLEOTIDE SEQUENCE</scope>
    <source>
        <strain evidence="4">10669</strain>
    </source>
</reference>
<name>A0A9D1NK80_9BACT</name>
<reference evidence="4" key="1">
    <citation type="submission" date="2020-10" db="EMBL/GenBank/DDBJ databases">
        <authorList>
            <person name="Gilroy R."/>
        </authorList>
    </citation>
    <scope>NUCLEOTIDE SEQUENCE</scope>
    <source>
        <strain evidence="4">10669</strain>
    </source>
</reference>
<feature type="domain" description="Polysaccharide biosynthesis protein CapD-like" evidence="3">
    <location>
        <begin position="316"/>
        <end position="599"/>
    </location>
</feature>